<dbReference type="SUPFAM" id="SSF54980">
    <property type="entry name" value="EF-G C-terminal domain-like"/>
    <property type="match status" value="1"/>
</dbReference>
<dbReference type="RefSeq" id="WP_114983469.1">
    <property type="nucleotide sequence ID" value="NZ_CP027806.1"/>
</dbReference>
<dbReference type="Proteomes" id="UP000254808">
    <property type="component" value="Chromosome"/>
</dbReference>
<reference evidence="4 5" key="1">
    <citation type="submission" date="2018-03" db="EMBL/GenBank/DDBJ databases">
        <title>Phenotypic and genomic properties of Cyclonatronum proteinivorum gen. nov., sp. nov., a haloalkaliphilic bacteroidete from soda lakes possessing Na+-translocating rhodopsin.</title>
        <authorList>
            <person name="Toshchakov S.V."/>
            <person name="Korzhenkov A."/>
            <person name="Samarov N.I."/>
            <person name="Kublanov I.V."/>
            <person name="Muntyan M.S."/>
            <person name="Sorokin D.Y."/>
        </authorList>
    </citation>
    <scope>NUCLEOTIDE SEQUENCE [LARGE SCALE GENOMIC DNA]</scope>
    <source>
        <strain evidence="4 5">Omega</strain>
    </source>
</reference>
<proteinExistence type="inferred from homology"/>
<dbReference type="PANTHER" id="PTHR16301">
    <property type="entry name" value="IMPACT-RELATED"/>
    <property type="match status" value="1"/>
</dbReference>
<name>A0A345UI74_9BACT</name>
<evidence type="ECO:0000313" key="4">
    <source>
        <dbReference type="EMBL" id="AXJ00176.1"/>
    </source>
</evidence>
<dbReference type="OrthoDB" id="9813771at2"/>
<evidence type="ECO:0000259" key="3">
    <source>
        <dbReference type="Pfam" id="PF09186"/>
    </source>
</evidence>
<dbReference type="Gene3D" id="3.30.70.240">
    <property type="match status" value="1"/>
</dbReference>
<dbReference type="EMBL" id="CP027806">
    <property type="protein sequence ID" value="AXJ00176.1"/>
    <property type="molecule type" value="Genomic_DNA"/>
</dbReference>
<sequence>MQPTDFKTISGNPTADYRILGSKFLAFAVACTHADAFSEQLAEIKRAHHSATHHCYAWRINPHQPEEFSQDDGEPSGTAGLPILNELRSRKLINCGLIVVRYYGGTKLGKPGLIDAYSRSAALCLDEARILRVQPGLQIEICCGYPHKKQVDYLLERADAHIADAVYTEDVRYTVHVNTQAADSLTDALQKLSYLGISCKSKGGVLITSPL</sequence>
<evidence type="ECO:0000313" key="5">
    <source>
        <dbReference type="Proteomes" id="UP000254808"/>
    </source>
</evidence>
<evidence type="ECO:0000256" key="1">
    <source>
        <dbReference type="ARBA" id="ARBA00007665"/>
    </source>
</evidence>
<dbReference type="KEGG" id="cprv:CYPRO_0899"/>
<dbReference type="GO" id="GO:0006446">
    <property type="term" value="P:regulation of translational initiation"/>
    <property type="evidence" value="ECO:0007669"/>
    <property type="project" value="TreeGrafter"/>
</dbReference>
<evidence type="ECO:0000259" key="2">
    <source>
        <dbReference type="Pfam" id="PF01205"/>
    </source>
</evidence>
<dbReference type="InterPro" id="IPR020568">
    <property type="entry name" value="Ribosomal_Su5_D2-typ_SF"/>
</dbReference>
<dbReference type="InterPro" id="IPR023582">
    <property type="entry name" value="Impact"/>
</dbReference>
<gene>
    <name evidence="4" type="ORF">CYPRO_0899</name>
</gene>
<dbReference type="InterPro" id="IPR015269">
    <property type="entry name" value="UPF0029_Impact_C"/>
</dbReference>
<comment type="similarity">
    <text evidence="1">Belongs to the IMPACT family.</text>
</comment>
<dbReference type="AlphaFoldDB" id="A0A345UI74"/>
<feature type="domain" description="Impact N-terminal" evidence="2">
    <location>
        <begin position="21"/>
        <end position="124"/>
    </location>
</feature>
<dbReference type="InterPro" id="IPR036956">
    <property type="entry name" value="Impact_N_sf"/>
</dbReference>
<protein>
    <submittedName>
        <fullName evidence="4">Uncharacterized protein, YigZ family</fullName>
    </submittedName>
</protein>
<dbReference type="GO" id="GO:0005737">
    <property type="term" value="C:cytoplasm"/>
    <property type="evidence" value="ECO:0007669"/>
    <property type="project" value="TreeGrafter"/>
</dbReference>
<dbReference type="PANTHER" id="PTHR16301:SF20">
    <property type="entry name" value="IMPACT FAMILY MEMBER YIGZ"/>
    <property type="match status" value="1"/>
</dbReference>
<dbReference type="PROSITE" id="PS00910">
    <property type="entry name" value="UPF0029"/>
    <property type="match status" value="1"/>
</dbReference>
<dbReference type="InterPro" id="IPR020569">
    <property type="entry name" value="UPF0029_Impact_CS"/>
</dbReference>
<dbReference type="Pfam" id="PF09186">
    <property type="entry name" value="DUF1949"/>
    <property type="match status" value="1"/>
</dbReference>
<dbReference type="SUPFAM" id="SSF54211">
    <property type="entry name" value="Ribosomal protein S5 domain 2-like"/>
    <property type="match status" value="1"/>
</dbReference>
<dbReference type="Gene3D" id="3.30.230.30">
    <property type="entry name" value="Impact, N-terminal domain"/>
    <property type="match status" value="1"/>
</dbReference>
<dbReference type="InterPro" id="IPR001498">
    <property type="entry name" value="Impact_N"/>
</dbReference>
<accession>A0A345UI74</accession>
<organism evidence="4 5">
    <name type="scientific">Cyclonatronum proteinivorum</name>
    <dbReference type="NCBI Taxonomy" id="1457365"/>
    <lineage>
        <taxon>Bacteria</taxon>
        <taxon>Pseudomonadati</taxon>
        <taxon>Balneolota</taxon>
        <taxon>Balneolia</taxon>
        <taxon>Balneolales</taxon>
        <taxon>Cyclonatronaceae</taxon>
        <taxon>Cyclonatronum</taxon>
    </lineage>
</organism>
<dbReference type="Pfam" id="PF01205">
    <property type="entry name" value="Impact_N"/>
    <property type="match status" value="1"/>
</dbReference>
<feature type="domain" description="UPF0029" evidence="3">
    <location>
        <begin position="143"/>
        <end position="193"/>
    </location>
</feature>
<keyword evidence="5" id="KW-1185">Reference proteome</keyword>
<dbReference type="InterPro" id="IPR035647">
    <property type="entry name" value="EFG_III/V"/>
</dbReference>